<protein>
    <submittedName>
        <fullName evidence="7">NAD(P)/FAD-dependent oxidoreductase</fullName>
    </submittedName>
</protein>
<dbReference type="InterPro" id="IPR045024">
    <property type="entry name" value="NDH-2"/>
</dbReference>
<keyword evidence="2" id="KW-0285">Flavoprotein</keyword>
<accession>A0ABT2KP23</accession>
<dbReference type="EMBL" id="NTHN02000047">
    <property type="protein sequence ID" value="MCT4372494.1"/>
    <property type="molecule type" value="Genomic_DNA"/>
</dbReference>
<gene>
    <name evidence="7" type="ORF">CLG85_020135</name>
</gene>
<dbReference type="Gene3D" id="3.50.50.100">
    <property type="match status" value="1"/>
</dbReference>
<name>A0ABT2KP23_9RHOB</name>
<reference evidence="8" key="1">
    <citation type="submission" date="2023-07" db="EMBL/GenBank/DDBJ databases">
        <title>Yangia mangrovi SAOS 153D genome.</title>
        <authorList>
            <person name="Verma A."/>
            <person name="Pal Y."/>
            <person name="Sundharam S."/>
            <person name="Bisht B."/>
            <person name="Srinivasan K."/>
        </authorList>
    </citation>
    <scope>NUCLEOTIDE SEQUENCE [LARGE SCALE GENOMIC DNA]</scope>
    <source>
        <strain evidence="8">SAOS 153D</strain>
    </source>
</reference>
<dbReference type="Proteomes" id="UP000217448">
    <property type="component" value="Unassembled WGS sequence"/>
</dbReference>
<dbReference type="InterPro" id="IPR023753">
    <property type="entry name" value="FAD/NAD-binding_dom"/>
</dbReference>
<keyword evidence="4" id="KW-0560">Oxidoreductase</keyword>
<feature type="domain" description="FAD/NAD(P)-binding" evidence="6">
    <location>
        <begin position="15"/>
        <end position="348"/>
    </location>
</feature>
<keyword evidence="5" id="KW-0520">NAD</keyword>
<dbReference type="PANTHER" id="PTHR43706">
    <property type="entry name" value="NADH DEHYDROGENASE"/>
    <property type="match status" value="1"/>
</dbReference>
<comment type="similarity">
    <text evidence="1">Belongs to the NADH dehydrogenase family.</text>
</comment>
<sequence length="443" mass="47964">MRIASTCPKPPSPPQIVIVGAGTAGLNLATRLSRRLGHAGKAEITLVDENLSHMWKPSLHEFAAGTKGFDEEISLLEHSHRNEYNFRLGRFTGIDREKRLVELQAVNDPSNRPLAPKRALPYDILVLAIGSRSNDFGTPGVAENCMMLDTPAQAKRLQAELLNLFLRFQTGALGTTEKLELTIIGAGATGVELAAELREAAGQFARNGIHKVRRPDAVTIRLIEAAPRVLSALPETISAKVARHLRELHIDVMTGARVARIEPGAVALADGTTLSSNLTVWAAGVRAPEVIGQLDGFETGSLGRLKVRPTLQTFADERIYALGDCADCPWPAKETSLPPRAQVATQQAEFMERQIVAQVTGKPLKDFAYADHGSLVAISNEGAVGSLMGKAIGTITIEGWLARRAYRSLHFLHRKSVLGTWRATLGALLGGASRRIRPKLKLH</sequence>
<dbReference type="PRINTS" id="PR00411">
    <property type="entry name" value="PNDRDTASEI"/>
</dbReference>
<dbReference type="PRINTS" id="PR00368">
    <property type="entry name" value="FADPNR"/>
</dbReference>
<organism evidence="7 8">
    <name type="scientific">Alloyangia mangrovi</name>
    <dbReference type="NCBI Taxonomy" id="1779329"/>
    <lineage>
        <taxon>Bacteria</taxon>
        <taxon>Pseudomonadati</taxon>
        <taxon>Pseudomonadota</taxon>
        <taxon>Alphaproteobacteria</taxon>
        <taxon>Rhodobacterales</taxon>
        <taxon>Roseobacteraceae</taxon>
        <taxon>Alloyangia</taxon>
    </lineage>
</organism>
<dbReference type="RefSeq" id="WP_260349924.1">
    <property type="nucleotide sequence ID" value="NZ_NTHN02000047.1"/>
</dbReference>
<keyword evidence="3" id="KW-0274">FAD</keyword>
<proteinExistence type="inferred from homology"/>
<evidence type="ECO:0000256" key="1">
    <source>
        <dbReference type="ARBA" id="ARBA00005272"/>
    </source>
</evidence>
<dbReference type="InterPro" id="IPR036188">
    <property type="entry name" value="FAD/NAD-bd_sf"/>
</dbReference>
<evidence type="ECO:0000256" key="3">
    <source>
        <dbReference type="ARBA" id="ARBA00022827"/>
    </source>
</evidence>
<evidence type="ECO:0000313" key="8">
    <source>
        <dbReference type="Proteomes" id="UP000217448"/>
    </source>
</evidence>
<dbReference type="Pfam" id="PF07992">
    <property type="entry name" value="Pyr_redox_2"/>
    <property type="match status" value="1"/>
</dbReference>
<evidence type="ECO:0000313" key="7">
    <source>
        <dbReference type="EMBL" id="MCT4372494.1"/>
    </source>
</evidence>
<evidence type="ECO:0000259" key="6">
    <source>
        <dbReference type="Pfam" id="PF07992"/>
    </source>
</evidence>
<evidence type="ECO:0000256" key="5">
    <source>
        <dbReference type="ARBA" id="ARBA00023027"/>
    </source>
</evidence>
<evidence type="ECO:0000256" key="4">
    <source>
        <dbReference type="ARBA" id="ARBA00023002"/>
    </source>
</evidence>
<evidence type="ECO:0000256" key="2">
    <source>
        <dbReference type="ARBA" id="ARBA00022630"/>
    </source>
</evidence>
<dbReference type="PANTHER" id="PTHR43706:SF9">
    <property type="entry name" value="TYPE II NADH:QUINONE OXIDOREDUCTASE"/>
    <property type="match status" value="1"/>
</dbReference>
<comment type="caution">
    <text evidence="7">The sequence shown here is derived from an EMBL/GenBank/DDBJ whole genome shotgun (WGS) entry which is preliminary data.</text>
</comment>
<keyword evidence="8" id="KW-1185">Reference proteome</keyword>
<dbReference type="SUPFAM" id="SSF51905">
    <property type="entry name" value="FAD/NAD(P)-binding domain"/>
    <property type="match status" value="1"/>
</dbReference>